<evidence type="ECO:0000313" key="3">
    <source>
        <dbReference type="Proteomes" id="UP000263326"/>
    </source>
</evidence>
<organism evidence="2 3">
    <name type="scientific">Dickeya phage vB_DsoM_JA29</name>
    <dbReference type="NCBI Taxonomy" id="2283031"/>
    <lineage>
        <taxon>Viruses</taxon>
        <taxon>Duplodnaviria</taxon>
        <taxon>Heunggongvirae</taxon>
        <taxon>Uroviricota</taxon>
        <taxon>Caudoviricetes</taxon>
        <taxon>Salmondvirus</taxon>
        <taxon>Salmondvirus JA29</taxon>
    </lineage>
</organism>
<evidence type="ECO:0000313" key="2">
    <source>
        <dbReference type="EMBL" id="AXG66993.1"/>
    </source>
</evidence>
<reference evidence="2 3" key="1">
    <citation type="journal article" date="2018" name="Front. Microbiol.">
        <title>Jumbo Bacteriophages Are Represented Within an Increasing Diversity of Environmental Viruses Infecting the Emerging Phytopathogen, Dickeya solani.</title>
        <authorList>
            <person name="Day A.W."/>
            <person name="Ahn J."/>
            <person name="Salmond G.P.C."/>
        </authorList>
    </citation>
    <scope>NUCLEOTIDE SEQUENCE [LARGE SCALE GENOMIC DNA]</scope>
</reference>
<dbReference type="EMBL" id="MH460461">
    <property type="protein sequence ID" value="AXG66993.1"/>
    <property type="molecule type" value="Genomic_DNA"/>
</dbReference>
<proteinExistence type="predicted"/>
<protein>
    <submittedName>
        <fullName evidence="2">Uncharacterized protein</fullName>
    </submittedName>
</protein>
<dbReference type="Proteomes" id="UP000263326">
    <property type="component" value="Segment"/>
</dbReference>
<accession>A0A384ZXJ5</accession>
<evidence type="ECO:0000256" key="1">
    <source>
        <dbReference type="SAM" id="MobiDB-lite"/>
    </source>
</evidence>
<gene>
    <name evidence="2" type="ORF">JA29_267</name>
</gene>
<keyword evidence="3" id="KW-1185">Reference proteome</keyword>
<feature type="region of interest" description="Disordered" evidence="1">
    <location>
        <begin position="1"/>
        <end position="20"/>
    </location>
</feature>
<sequence>MYHRVIEQPEPVSPKQFQDLKTEQKKEQETFIRRAIKRANTCLLEIAGGETPSPYYGRDKNYPKEMAEYAEWLESDYAQKEFDLVPGLIHLELCHLDCIDPPKVYAELRQRFIDAGWGESTRVHKRAGPENMVWVSLDEI</sequence>
<name>A0A384ZXJ5_9CAUD</name>